<feature type="compositionally biased region" description="Polar residues" evidence="4">
    <location>
        <begin position="476"/>
        <end position="489"/>
    </location>
</feature>
<feature type="repeat" description="WD" evidence="3">
    <location>
        <begin position="256"/>
        <end position="290"/>
    </location>
</feature>
<evidence type="ECO:0000313" key="6">
    <source>
        <dbReference type="Proteomes" id="UP000310158"/>
    </source>
</evidence>
<feature type="compositionally biased region" description="Polar residues" evidence="4">
    <location>
        <begin position="1113"/>
        <end position="1123"/>
    </location>
</feature>
<dbReference type="OrthoDB" id="311712at2759"/>
<dbReference type="GO" id="GO:0034198">
    <property type="term" value="P:cellular response to amino acid starvation"/>
    <property type="evidence" value="ECO:0007669"/>
    <property type="project" value="TreeGrafter"/>
</dbReference>
<evidence type="ECO:0000256" key="2">
    <source>
        <dbReference type="ARBA" id="ARBA00022737"/>
    </source>
</evidence>
<dbReference type="PROSITE" id="PS50294">
    <property type="entry name" value="WD_REPEATS_REGION"/>
    <property type="match status" value="1"/>
</dbReference>
<dbReference type="Proteomes" id="UP000310158">
    <property type="component" value="Unassembled WGS sequence"/>
</dbReference>
<keyword evidence="6" id="KW-1185">Reference proteome</keyword>
<feature type="region of interest" description="Disordered" evidence="4">
    <location>
        <begin position="550"/>
        <end position="620"/>
    </location>
</feature>
<dbReference type="Gene3D" id="2.130.10.10">
    <property type="entry name" value="YVTN repeat-like/Quinoprotein amine dehydrogenase"/>
    <property type="match status" value="1"/>
</dbReference>
<feature type="region of interest" description="Disordered" evidence="4">
    <location>
        <begin position="476"/>
        <end position="513"/>
    </location>
</feature>
<organism evidence="5 6">
    <name type="scientific">Bondarzewia mesenterica</name>
    <dbReference type="NCBI Taxonomy" id="1095465"/>
    <lineage>
        <taxon>Eukaryota</taxon>
        <taxon>Fungi</taxon>
        <taxon>Dikarya</taxon>
        <taxon>Basidiomycota</taxon>
        <taxon>Agaricomycotina</taxon>
        <taxon>Agaricomycetes</taxon>
        <taxon>Russulales</taxon>
        <taxon>Bondarzewiaceae</taxon>
        <taxon>Bondarzewia</taxon>
    </lineage>
</organism>
<dbReference type="GO" id="GO:1904263">
    <property type="term" value="P:positive regulation of TORC1 signaling"/>
    <property type="evidence" value="ECO:0007669"/>
    <property type="project" value="TreeGrafter"/>
</dbReference>
<evidence type="ECO:0000313" key="5">
    <source>
        <dbReference type="EMBL" id="THH10378.1"/>
    </source>
</evidence>
<dbReference type="InterPro" id="IPR019775">
    <property type="entry name" value="WD40_repeat_CS"/>
</dbReference>
<keyword evidence="1 3" id="KW-0853">WD repeat</keyword>
<sequence length="1302" mass="144295">MTPDTDDLSSTFVPHPSRRYIPRKSSGSSSLPIHHESPHRGHSVEAGQSSMDAAGQPELLEALSSPDDGVKKGLEIDMKGLVGDAVGNMSISPSYRDVVLAARKGMFIIDLQAPLEVPRFLPQGGTWDVADVQWNPHPARAEYIVSTSSEKLLIWNLYLSGKTSIEHALHSHYRAITDINWHTKDPDVVVSTGIDSWLWAWDLRTPQKPVMGLCAFNAAGTQVKWNRQDGNVLASSHMNEVLIWDRRKGSIPVTRIEAHTAKIYGIDWAHNSSREIVTCSLDKTIKVWDVHDLAFPASAYCAPKDGSSDYTPQTVIRTTYPVWRARDLPFGKGVMSLPQRGETALEMWTHGPDQPDPTLPIEVFEGHTDVVKEFVWRRGGPDWNEFQLVTWSKDKTLRLWPVDAETMQRAGQPPGILAPPRVQGYGDNTASFRIPHAEVEPKPALSAPVGHRGILAEIRVVPPSRNPVLLNHHQSLTNRASASASNTVGRSAGSHRSYMTQTESEPEQTPTATSVPIPIAARHGGTMSKGNVGGKSARVDPFQWLSSVRMGEKARDGSSGTGSGQTSANASRIGSRSRQSSRDPPPGTGPAPFEFGAMGRRRSDSMGRREGEVEEQSLQDEITSVLSKLSSSNIKLEKHDLTKRRTCTLGLHGPWGESSSVFIRVSFVFPKDYPHGHHPEGTPSIELERTPLITMRNRAIMLRRLRSILQTRRPCLEACLRFLLFGNEDEHERPPIHIGFESSSDEDEDPMATRGRDHGVNPLQHDKNIAEPRTSQGVFGPNGQLICFNRAPPRIVRNPLHELSVSPSAPPQSNDTNAMPRLFQSPALLSDAVRRLTVASHDRNLSAPDSRRPEDGDSILHIMANLLTFSRQRQRRASEQSRQFDDIPASYSLLPTRLTTVFFKDASYAVNSGQEVAEEYVFEGPKDDPTPAGMCAVNSGVAKKHGRFDHERFFNSMSIVLSDQRSEQATNAKMGQKGLWGSNPLTFHLIMELYNELAQVKDIQMLAMLAVILLRIRHSLPARQAEKSLAVRVFSPPAISRAPSNDYFALRRRRDTFRGPPLSPLWARPASSPTANPISTSLSSLSSRGSWSSLFNTGSMRQLMAGVPESHTESSQLQTSQSNLEKETAAIPVPGGGGRKHIPSVTGSESPTPRRKQRGTGSPHLHSPVVKSWSEVSMTIGSTRVAPFGHAHAQTTLARNPTFSQVVGARTVTPAKKLVIDDYRDDIRKEQEKSMNVFEPWFLDRLIGHILVYAEMLFRWQLPHKRAELLKSIDRELQTPISPEFEAEQNRLGQLFFRIPES</sequence>
<dbReference type="GO" id="GO:0035591">
    <property type="term" value="F:signaling adaptor activity"/>
    <property type="evidence" value="ECO:0007669"/>
    <property type="project" value="TreeGrafter"/>
</dbReference>
<dbReference type="Pfam" id="PF00400">
    <property type="entry name" value="WD40"/>
    <property type="match status" value="1"/>
</dbReference>
<evidence type="ECO:0000256" key="4">
    <source>
        <dbReference type="SAM" id="MobiDB-lite"/>
    </source>
</evidence>
<dbReference type="PANTHER" id="PTHR46170:SF1">
    <property type="entry name" value="GATOR COMPLEX PROTEIN WDR59"/>
    <property type="match status" value="1"/>
</dbReference>
<proteinExistence type="predicted"/>
<dbReference type="SMART" id="SM00320">
    <property type="entry name" value="WD40"/>
    <property type="match status" value="5"/>
</dbReference>
<feature type="compositionally biased region" description="Low complexity" evidence="4">
    <location>
        <begin position="564"/>
        <end position="578"/>
    </location>
</feature>
<dbReference type="PROSITE" id="PS00678">
    <property type="entry name" value="WD_REPEATS_1"/>
    <property type="match status" value="2"/>
</dbReference>
<dbReference type="GO" id="GO:0035859">
    <property type="term" value="C:Seh1-associated complex"/>
    <property type="evidence" value="ECO:0007669"/>
    <property type="project" value="TreeGrafter"/>
</dbReference>
<gene>
    <name evidence="5" type="ORF">EW146_g8386</name>
</gene>
<feature type="repeat" description="WD" evidence="3">
    <location>
        <begin position="169"/>
        <end position="211"/>
    </location>
</feature>
<dbReference type="SUPFAM" id="SSF50978">
    <property type="entry name" value="WD40 repeat-like"/>
    <property type="match status" value="1"/>
</dbReference>
<dbReference type="InterPro" id="IPR036322">
    <property type="entry name" value="WD40_repeat_dom_sf"/>
</dbReference>
<feature type="compositionally biased region" description="Basic and acidic residues" evidence="4">
    <location>
        <begin position="601"/>
        <end position="611"/>
    </location>
</feature>
<feature type="compositionally biased region" description="Basic and acidic residues" evidence="4">
    <location>
        <begin position="33"/>
        <end position="43"/>
    </location>
</feature>
<comment type="caution">
    <text evidence="5">The sequence shown here is derived from an EMBL/GenBank/DDBJ whole genome shotgun (WGS) entry which is preliminary data.</text>
</comment>
<protein>
    <submittedName>
        <fullName evidence="5">Uncharacterized protein</fullName>
    </submittedName>
</protein>
<feature type="region of interest" description="Disordered" evidence="4">
    <location>
        <begin position="1"/>
        <end position="51"/>
    </location>
</feature>
<keyword evidence="2" id="KW-0677">Repeat</keyword>
<dbReference type="EMBL" id="SGPL01000575">
    <property type="protein sequence ID" value="THH10378.1"/>
    <property type="molecule type" value="Genomic_DNA"/>
</dbReference>
<feature type="region of interest" description="Disordered" evidence="4">
    <location>
        <begin position="1105"/>
        <end position="1168"/>
    </location>
</feature>
<feature type="region of interest" description="Disordered" evidence="4">
    <location>
        <begin position="734"/>
        <end position="778"/>
    </location>
</feature>
<evidence type="ECO:0000256" key="1">
    <source>
        <dbReference type="ARBA" id="ARBA00022574"/>
    </source>
</evidence>
<feature type="compositionally biased region" description="Low complexity" evidence="4">
    <location>
        <begin position="1079"/>
        <end position="1089"/>
    </location>
</feature>
<feature type="region of interest" description="Disordered" evidence="4">
    <location>
        <begin position="1059"/>
        <end position="1089"/>
    </location>
</feature>
<feature type="compositionally biased region" description="Low complexity" evidence="4">
    <location>
        <begin position="500"/>
        <end position="513"/>
    </location>
</feature>
<reference evidence="5 6" key="1">
    <citation type="submission" date="2019-02" db="EMBL/GenBank/DDBJ databases">
        <title>Genome sequencing of the rare red list fungi Bondarzewia mesenterica.</title>
        <authorList>
            <person name="Buettner E."/>
            <person name="Kellner H."/>
        </authorList>
    </citation>
    <scope>NUCLEOTIDE SEQUENCE [LARGE SCALE GENOMIC DNA]</scope>
    <source>
        <strain evidence="5 6">DSM 108281</strain>
    </source>
</reference>
<dbReference type="GO" id="GO:0005774">
    <property type="term" value="C:vacuolar membrane"/>
    <property type="evidence" value="ECO:0007669"/>
    <property type="project" value="TreeGrafter"/>
</dbReference>
<evidence type="ECO:0000256" key="3">
    <source>
        <dbReference type="PROSITE-ProRule" id="PRU00221"/>
    </source>
</evidence>
<dbReference type="PROSITE" id="PS50082">
    <property type="entry name" value="WD_REPEATS_2"/>
    <property type="match status" value="2"/>
</dbReference>
<feature type="compositionally biased region" description="Basic and acidic residues" evidence="4">
    <location>
        <begin position="754"/>
        <end position="770"/>
    </location>
</feature>
<dbReference type="PANTHER" id="PTHR46170">
    <property type="entry name" value="GATOR COMPLEX PROTEIN WDR59"/>
    <property type="match status" value="1"/>
</dbReference>
<dbReference type="InterPro" id="IPR015943">
    <property type="entry name" value="WD40/YVTN_repeat-like_dom_sf"/>
</dbReference>
<dbReference type="InterPro" id="IPR049567">
    <property type="entry name" value="WDR59-like"/>
</dbReference>
<accession>A0A4S4LGL1</accession>
<name>A0A4S4LGL1_9AGAM</name>
<dbReference type="InterPro" id="IPR001680">
    <property type="entry name" value="WD40_rpt"/>
</dbReference>